<evidence type="ECO:0000313" key="3">
    <source>
        <dbReference type="EMBL" id="ATB55696.1"/>
    </source>
</evidence>
<organismHost>
    <name type="scientific">Felis catus</name>
    <name type="common">Cat</name>
    <name type="synonym">Felis silvestris catus</name>
    <dbReference type="NCBI Taxonomy" id="9685"/>
</organismHost>
<organismHost>
    <name type="scientific">Loxodonta africana</name>
    <name type="common">African elephant</name>
    <dbReference type="NCBI Taxonomy" id="9785"/>
</organismHost>
<evidence type="ECO:0000256" key="1">
    <source>
        <dbReference type="SAM" id="Phobius"/>
    </source>
</evidence>
<reference evidence="3" key="1">
    <citation type="submission" date="2017-02" db="EMBL/GenBank/DDBJ databases">
        <title>Seasonal Recurring Cowpox Virus Outbreaks in Captive Cheetahs (Acinonyx jubatus).</title>
        <authorList>
            <person name="Stagegaard J."/>
            <person name="Kurth A."/>
            <person name="Stern D."/>
            <person name="Dabrowski P.W."/>
            <person name="Pocknell A."/>
            <person name="Nitsche A."/>
            <person name="Schrick L."/>
        </authorList>
    </citation>
    <scope>NUCLEOTIDE SEQUENCE [LARGE SCALE GENOMIC DNA]</scope>
    <source>
        <strain evidence="2">CPXV CheHurley_DK_2012</strain>
        <strain evidence="3">CPXV CheNuru_DK_2012</strain>
    </source>
</reference>
<organismHost>
    <name type="scientific">Mus musculus</name>
    <name type="common">Mouse</name>
    <dbReference type="NCBI Taxonomy" id="10090"/>
</organismHost>
<dbReference type="EMBL" id="KY569020">
    <property type="protein sequence ID" value="ATB55696.1"/>
    <property type="molecule type" value="Genomic_DNA"/>
</dbReference>
<evidence type="ECO:0000313" key="2">
    <source>
        <dbReference type="EMBL" id="ATB55259.1"/>
    </source>
</evidence>
<keyword evidence="1" id="KW-1133">Transmembrane helix</keyword>
<accession>A0A290GQH0</accession>
<organismHost>
    <name type="scientific">Bos taurus</name>
    <name type="common">Bovine</name>
    <dbReference type="NCBI Taxonomy" id="9913"/>
</organismHost>
<proteinExistence type="predicted"/>
<sequence>MIYILYRFGIVIIWSMPWISLKN</sequence>
<keyword evidence="1" id="KW-0812">Transmembrane</keyword>
<dbReference type="EMBL" id="KY569018">
    <property type="protein sequence ID" value="ATB55259.1"/>
    <property type="molecule type" value="Genomic_DNA"/>
</dbReference>
<organismHost>
    <name type="scientific">Microtus agrestis</name>
    <name type="common">Short-tailed field vole</name>
    <dbReference type="NCBI Taxonomy" id="29092"/>
</organismHost>
<dbReference type="Proteomes" id="UP000282059">
    <property type="component" value="Segment"/>
</dbReference>
<name>A0A290GQH0_COWPX</name>
<organismHost>
    <name type="scientific">Myodes glareolus</name>
    <name type="common">Bank vole</name>
    <name type="synonym">Clethrionomys glareolus</name>
    <dbReference type="NCBI Taxonomy" id="447135"/>
</organismHost>
<keyword evidence="1" id="KW-0472">Membrane</keyword>
<dbReference type="Proteomes" id="UP000282623">
    <property type="component" value="Segment"/>
</dbReference>
<organism evidence="3">
    <name type="scientific">Cowpox virus</name>
    <name type="common">CPV</name>
    <dbReference type="NCBI Taxonomy" id="10243"/>
    <lineage>
        <taxon>Viruses</taxon>
        <taxon>Varidnaviria</taxon>
        <taxon>Bamfordvirae</taxon>
        <taxon>Nucleocytoviricota</taxon>
        <taxon>Pokkesviricetes</taxon>
        <taxon>Chitovirales</taxon>
        <taxon>Poxviridae</taxon>
        <taxon>Chordopoxvirinae</taxon>
        <taxon>Orthopoxvirus</taxon>
        <taxon>Orthopoxvirus cowpox</taxon>
    </lineage>
</organism>
<organismHost>
    <name type="scientific">Apodemus sylvaticus</name>
    <name type="common">European woodmouse</name>
    <dbReference type="NCBI Taxonomy" id="10129"/>
</organismHost>
<protein>
    <submittedName>
        <fullName evidence="3">CPXV217 protein</fullName>
    </submittedName>
</protein>
<organismHost>
    <name type="scientific">Homo sapiens</name>
    <name type="common">Human</name>
    <dbReference type="NCBI Taxonomy" id="9606"/>
</organismHost>
<feature type="transmembrane region" description="Helical" evidence="1">
    <location>
        <begin position="5"/>
        <end position="21"/>
    </location>
</feature>